<evidence type="ECO:0000256" key="3">
    <source>
        <dbReference type="ARBA" id="ARBA00022475"/>
    </source>
</evidence>
<keyword evidence="3 15" id="KW-1003">Cell membrane</keyword>
<gene>
    <name evidence="19" type="primary">ftsH-2</name>
    <name evidence="15" type="synonym">ftsH</name>
    <name evidence="19" type="ORF">GCM10010502_42310</name>
</gene>
<dbReference type="InterPro" id="IPR037219">
    <property type="entry name" value="Peptidase_M41-like"/>
</dbReference>
<dbReference type="GO" id="GO:0004176">
    <property type="term" value="F:ATP-dependent peptidase activity"/>
    <property type="evidence" value="ECO:0007669"/>
    <property type="project" value="InterPro"/>
</dbReference>
<evidence type="ECO:0000256" key="12">
    <source>
        <dbReference type="ARBA" id="ARBA00023049"/>
    </source>
</evidence>
<comment type="similarity">
    <text evidence="14 15">In the central section; belongs to the AAA ATPase family.</text>
</comment>
<dbReference type="GO" id="GO:0005524">
    <property type="term" value="F:ATP binding"/>
    <property type="evidence" value="ECO:0007669"/>
    <property type="project" value="UniProtKB-UniRule"/>
</dbReference>
<organism evidence="19 20">
    <name type="scientific">Kitasatospora aureofaciens</name>
    <name type="common">Streptomyces aureofaciens</name>
    <dbReference type="NCBI Taxonomy" id="1894"/>
    <lineage>
        <taxon>Bacteria</taxon>
        <taxon>Bacillati</taxon>
        <taxon>Actinomycetota</taxon>
        <taxon>Actinomycetes</taxon>
        <taxon>Kitasatosporales</taxon>
        <taxon>Streptomycetaceae</taxon>
        <taxon>Kitasatospora</taxon>
    </lineage>
</organism>
<dbReference type="EMBL" id="BMUB01000009">
    <property type="protein sequence ID" value="GGU85577.1"/>
    <property type="molecule type" value="Genomic_DNA"/>
</dbReference>
<dbReference type="NCBIfam" id="TIGR01241">
    <property type="entry name" value="FtsH_fam"/>
    <property type="match status" value="1"/>
</dbReference>
<keyword evidence="5 15" id="KW-0812">Transmembrane</keyword>
<accession>A0A8H9HTX8</accession>
<feature type="region of interest" description="Disordered" evidence="17">
    <location>
        <begin position="1"/>
        <end position="56"/>
    </location>
</feature>
<dbReference type="InterPro" id="IPR027417">
    <property type="entry name" value="P-loop_NTPase"/>
</dbReference>
<feature type="compositionally biased region" description="Gly residues" evidence="17">
    <location>
        <begin position="20"/>
        <end position="29"/>
    </location>
</feature>
<evidence type="ECO:0000256" key="4">
    <source>
        <dbReference type="ARBA" id="ARBA00022670"/>
    </source>
</evidence>
<comment type="similarity">
    <text evidence="2 15">In the C-terminal section; belongs to the peptidase M41 family.</text>
</comment>
<feature type="active site" evidence="15">
    <location>
        <position position="473"/>
    </location>
</feature>
<feature type="region of interest" description="Disordered" evidence="17">
    <location>
        <begin position="656"/>
        <end position="707"/>
    </location>
</feature>
<dbReference type="GO" id="GO:0016887">
    <property type="term" value="F:ATP hydrolysis activity"/>
    <property type="evidence" value="ECO:0007669"/>
    <property type="project" value="UniProtKB-UniRule"/>
</dbReference>
<evidence type="ECO:0000256" key="11">
    <source>
        <dbReference type="ARBA" id="ARBA00022989"/>
    </source>
</evidence>
<feature type="binding site" evidence="15">
    <location>
        <position position="476"/>
    </location>
    <ligand>
        <name>Zn(2+)</name>
        <dbReference type="ChEBI" id="CHEBI:29105"/>
        <note>catalytic</note>
    </ligand>
</feature>
<feature type="compositionally biased region" description="Gly residues" evidence="17">
    <location>
        <begin position="668"/>
        <end position="678"/>
    </location>
</feature>
<dbReference type="FunFam" id="1.10.8.60:FF:000001">
    <property type="entry name" value="ATP-dependent zinc metalloprotease FtsH"/>
    <property type="match status" value="1"/>
</dbReference>
<dbReference type="Pfam" id="PF00004">
    <property type="entry name" value="AAA"/>
    <property type="match status" value="1"/>
</dbReference>
<dbReference type="PANTHER" id="PTHR23076:SF97">
    <property type="entry name" value="ATP-DEPENDENT ZINC METALLOPROTEASE YME1L1"/>
    <property type="match status" value="1"/>
</dbReference>
<evidence type="ECO:0000259" key="18">
    <source>
        <dbReference type="SMART" id="SM00382"/>
    </source>
</evidence>
<comment type="subcellular location">
    <subcellularLocation>
        <location evidence="15">Cell membrane</location>
        <topology evidence="15">Multi-pass membrane protein</topology>
        <orientation evidence="15">Cytoplasmic side</orientation>
    </subcellularLocation>
    <subcellularLocation>
        <location evidence="1">Membrane</location>
    </subcellularLocation>
</comment>
<evidence type="ECO:0000256" key="16">
    <source>
        <dbReference type="RuleBase" id="RU003651"/>
    </source>
</evidence>
<dbReference type="FunFam" id="3.40.50.300:FF:000001">
    <property type="entry name" value="ATP-dependent zinc metalloprotease FtsH"/>
    <property type="match status" value="1"/>
</dbReference>
<dbReference type="CDD" id="cd19501">
    <property type="entry name" value="RecA-like_FtsH"/>
    <property type="match status" value="1"/>
</dbReference>
<dbReference type="Pfam" id="PF17862">
    <property type="entry name" value="AAA_lid_3"/>
    <property type="match status" value="1"/>
</dbReference>
<dbReference type="InterPro" id="IPR005936">
    <property type="entry name" value="FtsH"/>
</dbReference>
<evidence type="ECO:0000256" key="8">
    <source>
        <dbReference type="ARBA" id="ARBA00022801"/>
    </source>
</evidence>
<evidence type="ECO:0000256" key="9">
    <source>
        <dbReference type="ARBA" id="ARBA00022833"/>
    </source>
</evidence>
<keyword evidence="12 15" id="KW-0482">Metalloprotease</keyword>
<evidence type="ECO:0000256" key="15">
    <source>
        <dbReference type="HAMAP-Rule" id="MF_01458"/>
    </source>
</evidence>
<comment type="similarity">
    <text evidence="16">Belongs to the AAA ATPase family.</text>
</comment>
<keyword evidence="7 15" id="KW-0547">Nucleotide-binding</keyword>
<keyword evidence="6 15" id="KW-0479">Metal-binding</keyword>
<comment type="cofactor">
    <cofactor evidence="15">
        <name>Zn(2+)</name>
        <dbReference type="ChEBI" id="CHEBI:29105"/>
    </cofactor>
    <text evidence="15">Binds 1 zinc ion per subunit.</text>
</comment>
<comment type="function">
    <text evidence="15">Acts as a processive, ATP-dependent zinc metallopeptidase for both cytoplasmic and membrane proteins. Plays a role in the quality control of integral membrane proteins.</text>
</comment>
<feature type="domain" description="AAA+ ATPase" evidence="18">
    <location>
        <begin position="241"/>
        <end position="381"/>
    </location>
</feature>
<sequence length="707" mass="73439">MIVRTRLRALRHPATPPGSGPGSGPGRAPGGWPPPGPGGGPGPGGTPPKPPPSPSPLRRWLLPVAVLVTLLLLVLFSKSPPTGPRYGYTDFLNRVDTGQVQTVDVTDTGGVTGTLKDGTHFTSQIPTALDTSQLSRALSDQHVNVTGTRSGGGSSIWSTLLLFLPLLIFGGLFLWSGRMAARSLGGGLSAIGRSRAKIIEAERPATGFADVAGYEGVKQEVSEVVDFLRSPERYAAAGAKGPRGVIMVGPPGTGKTLLARAVAGEASVPFLSVTGSGFVEMFVGVGASRVRDLFEEARKRAPSIIFIDEIDAVGGRRAGGTRIGGNDEREQTLNQLLSEMDGFDQSTGIVVIAATNRPDALDPALLRPGRFDRQVTVPLPNQAERAAILAVHTRGKTIAPDADLDRIARGTPGFSGADLANLVNEAAINAVRAERATITAADLDEARDRVLLGRRESSNALLPEERHAVAVHESGHALMAALCEHADPVAKVTILPAGVALGATEQLPEAERHLYSESYLTDLLTVQLGGRAAELVVFGEGSTGAANDLANATSVATRMVREFGLSPDLGPVGYSSGSPQYLGDHPDDLLRRPYSEQTQRAVDEAVAALLRGAERRSVGLLHEHRHHLDELAALLVAQETVDGRVVLDILGHPAPEAGRTLGAEPHVGPGGGPGGGPGAAPEAEPGAAPDVEPHAAPEAEPDPGTAA</sequence>
<proteinExistence type="inferred from homology"/>
<dbReference type="InterPro" id="IPR003593">
    <property type="entry name" value="AAA+_ATPase"/>
</dbReference>
<dbReference type="InterPro" id="IPR041569">
    <property type="entry name" value="AAA_lid_3"/>
</dbReference>
<dbReference type="InterPro" id="IPR003959">
    <property type="entry name" value="ATPase_AAA_core"/>
</dbReference>
<dbReference type="PROSITE" id="PS00674">
    <property type="entry name" value="AAA"/>
    <property type="match status" value="1"/>
</dbReference>
<evidence type="ECO:0000256" key="17">
    <source>
        <dbReference type="SAM" id="MobiDB-lite"/>
    </source>
</evidence>
<feature type="compositionally biased region" description="Pro residues" evidence="17">
    <location>
        <begin position="31"/>
        <end position="55"/>
    </location>
</feature>
<keyword evidence="11 15" id="KW-1133">Transmembrane helix</keyword>
<evidence type="ECO:0000313" key="19">
    <source>
        <dbReference type="EMBL" id="GGU85577.1"/>
    </source>
</evidence>
<feature type="compositionally biased region" description="Basic residues" evidence="17">
    <location>
        <begin position="1"/>
        <end position="11"/>
    </location>
</feature>
<feature type="binding site" evidence="15">
    <location>
        <position position="548"/>
    </location>
    <ligand>
        <name>Zn(2+)</name>
        <dbReference type="ChEBI" id="CHEBI:29105"/>
        <note>catalytic</note>
    </ligand>
</feature>
<dbReference type="GO" id="GO:0008270">
    <property type="term" value="F:zinc ion binding"/>
    <property type="evidence" value="ECO:0007669"/>
    <property type="project" value="UniProtKB-UniRule"/>
</dbReference>
<dbReference type="SUPFAM" id="SSF52540">
    <property type="entry name" value="P-loop containing nucleoside triphosphate hydrolases"/>
    <property type="match status" value="1"/>
</dbReference>
<dbReference type="Gene3D" id="3.40.50.300">
    <property type="entry name" value="P-loop containing nucleotide triphosphate hydrolases"/>
    <property type="match status" value="1"/>
</dbReference>
<evidence type="ECO:0000256" key="10">
    <source>
        <dbReference type="ARBA" id="ARBA00022840"/>
    </source>
</evidence>
<evidence type="ECO:0000256" key="5">
    <source>
        <dbReference type="ARBA" id="ARBA00022692"/>
    </source>
</evidence>
<name>A0A8H9HTX8_KITAU</name>
<dbReference type="Gene3D" id="1.20.58.760">
    <property type="entry name" value="Peptidase M41"/>
    <property type="match status" value="1"/>
</dbReference>
<dbReference type="GeneID" id="97487263"/>
<comment type="caution">
    <text evidence="19">The sequence shown here is derived from an EMBL/GenBank/DDBJ whole genome shotgun (WGS) entry which is preliminary data.</text>
</comment>
<dbReference type="HAMAP" id="MF_01458">
    <property type="entry name" value="FtsH"/>
    <property type="match status" value="1"/>
</dbReference>
<feature type="transmembrane region" description="Helical" evidence="15">
    <location>
        <begin position="156"/>
        <end position="175"/>
    </location>
</feature>
<dbReference type="EC" id="3.4.24.-" evidence="15"/>
<keyword evidence="4 15" id="KW-0645">Protease</keyword>
<dbReference type="InterPro" id="IPR003960">
    <property type="entry name" value="ATPase_AAA_CS"/>
</dbReference>
<protein>
    <recommendedName>
        <fullName evidence="15">ATP-dependent zinc metalloprotease FtsH</fullName>
        <ecNumber evidence="15">3.4.24.-</ecNumber>
    </recommendedName>
</protein>
<keyword evidence="13 15" id="KW-0472">Membrane</keyword>
<keyword evidence="10 15" id="KW-0067">ATP-binding</keyword>
<dbReference type="InterPro" id="IPR000642">
    <property type="entry name" value="Peptidase_M41"/>
</dbReference>
<dbReference type="InterPro" id="IPR011546">
    <property type="entry name" value="Pept_M41_FtsH_extracell"/>
</dbReference>
<evidence type="ECO:0000313" key="20">
    <source>
        <dbReference type="Proteomes" id="UP000610124"/>
    </source>
</evidence>
<evidence type="ECO:0000256" key="6">
    <source>
        <dbReference type="ARBA" id="ARBA00022723"/>
    </source>
</evidence>
<dbReference type="GO" id="GO:0004222">
    <property type="term" value="F:metalloendopeptidase activity"/>
    <property type="evidence" value="ECO:0007669"/>
    <property type="project" value="InterPro"/>
</dbReference>
<dbReference type="Pfam" id="PF01434">
    <property type="entry name" value="Peptidase_M41"/>
    <property type="match status" value="1"/>
</dbReference>
<dbReference type="Proteomes" id="UP000610124">
    <property type="component" value="Unassembled WGS sequence"/>
</dbReference>
<evidence type="ECO:0000256" key="14">
    <source>
        <dbReference type="ARBA" id="ARBA00061570"/>
    </source>
</evidence>
<comment type="subunit">
    <text evidence="15">Homohexamer.</text>
</comment>
<keyword evidence="8 15" id="KW-0378">Hydrolase</keyword>
<evidence type="ECO:0000256" key="7">
    <source>
        <dbReference type="ARBA" id="ARBA00022741"/>
    </source>
</evidence>
<feature type="compositionally biased region" description="Low complexity" evidence="17">
    <location>
        <begin position="679"/>
        <end position="690"/>
    </location>
</feature>
<dbReference type="GO" id="GO:0030163">
    <property type="term" value="P:protein catabolic process"/>
    <property type="evidence" value="ECO:0007669"/>
    <property type="project" value="UniProtKB-UniRule"/>
</dbReference>
<dbReference type="Gene3D" id="1.10.8.60">
    <property type="match status" value="1"/>
</dbReference>
<dbReference type="GO" id="GO:0006508">
    <property type="term" value="P:proteolysis"/>
    <property type="evidence" value="ECO:0007669"/>
    <property type="project" value="UniProtKB-KW"/>
</dbReference>
<reference evidence="19" key="1">
    <citation type="journal article" date="2014" name="Int. J. Syst. Evol. Microbiol.">
        <title>Complete genome sequence of Corynebacterium casei LMG S-19264T (=DSM 44701T), isolated from a smear-ripened cheese.</title>
        <authorList>
            <consortium name="US DOE Joint Genome Institute (JGI-PGF)"/>
            <person name="Walter F."/>
            <person name="Albersmeier A."/>
            <person name="Kalinowski J."/>
            <person name="Ruckert C."/>
        </authorList>
    </citation>
    <scope>NUCLEOTIDE SEQUENCE</scope>
    <source>
        <strain evidence="19">JCM 4434</strain>
    </source>
</reference>
<dbReference type="RefSeq" id="WP_078958673.1">
    <property type="nucleotide sequence ID" value="NZ_BMUB01000009.1"/>
</dbReference>
<keyword evidence="9 15" id="KW-0862">Zinc</keyword>
<evidence type="ECO:0000256" key="1">
    <source>
        <dbReference type="ARBA" id="ARBA00004370"/>
    </source>
</evidence>
<dbReference type="PANTHER" id="PTHR23076">
    <property type="entry name" value="METALLOPROTEASE M41 FTSH"/>
    <property type="match status" value="1"/>
</dbReference>
<dbReference type="SUPFAM" id="SSF140990">
    <property type="entry name" value="FtsH protease domain-like"/>
    <property type="match status" value="1"/>
</dbReference>
<feature type="binding site" evidence="15">
    <location>
        <position position="472"/>
    </location>
    <ligand>
        <name>Zn(2+)</name>
        <dbReference type="ChEBI" id="CHEBI:29105"/>
        <note>catalytic</note>
    </ligand>
</feature>
<dbReference type="GO" id="GO:0005886">
    <property type="term" value="C:plasma membrane"/>
    <property type="evidence" value="ECO:0007669"/>
    <property type="project" value="UniProtKB-SubCell"/>
</dbReference>
<evidence type="ECO:0000256" key="13">
    <source>
        <dbReference type="ARBA" id="ARBA00023136"/>
    </source>
</evidence>
<feature type="binding site" evidence="15">
    <location>
        <begin position="249"/>
        <end position="256"/>
    </location>
    <ligand>
        <name>ATP</name>
        <dbReference type="ChEBI" id="CHEBI:30616"/>
    </ligand>
</feature>
<feature type="transmembrane region" description="Helical" evidence="15">
    <location>
        <begin position="60"/>
        <end position="77"/>
    </location>
</feature>
<dbReference type="SMART" id="SM00382">
    <property type="entry name" value="AAA"/>
    <property type="match status" value="1"/>
</dbReference>
<evidence type="ECO:0000256" key="2">
    <source>
        <dbReference type="ARBA" id="ARBA00010044"/>
    </source>
</evidence>
<reference evidence="19" key="2">
    <citation type="submission" date="2020-09" db="EMBL/GenBank/DDBJ databases">
        <authorList>
            <person name="Sun Q."/>
            <person name="Ohkuma M."/>
        </authorList>
    </citation>
    <scope>NUCLEOTIDE SEQUENCE</scope>
    <source>
        <strain evidence="19">JCM 4434</strain>
    </source>
</reference>
<dbReference type="AlphaFoldDB" id="A0A8H9HTX8"/>
<dbReference type="Gene3D" id="3.30.720.210">
    <property type="match status" value="1"/>
</dbReference>
<dbReference type="Pfam" id="PF06480">
    <property type="entry name" value="FtsH_ext"/>
    <property type="match status" value="1"/>
</dbReference>